<dbReference type="InterPro" id="IPR032876">
    <property type="entry name" value="J_dom"/>
</dbReference>
<dbReference type="KEGG" id="fpp:FPB0191_01869"/>
<dbReference type="PROSITE" id="PS50234">
    <property type="entry name" value="VWFA"/>
    <property type="match status" value="1"/>
</dbReference>
<dbReference type="Pfam" id="PF13550">
    <property type="entry name" value="Phage-tail_3"/>
    <property type="match status" value="1"/>
</dbReference>
<dbReference type="InterPro" id="IPR002035">
    <property type="entry name" value="VWF_A"/>
</dbReference>
<evidence type="ECO:0000313" key="3">
    <source>
        <dbReference type="Proteomes" id="UP000030901"/>
    </source>
</evidence>
<dbReference type="Proteomes" id="UP000030901">
    <property type="component" value="Chromosome"/>
</dbReference>
<reference evidence="2 3" key="1">
    <citation type="journal article" date="2014" name="Appl. Environ. Microbiol.">
        <title>Gut symbionts from distinct hosts exhibit genotoxic activity via divergent colibactin biosynthetic pathways.</title>
        <authorList>
            <person name="Engel P."/>
            <person name="Vizcaino M.I."/>
            <person name="Crawford J.M."/>
        </authorList>
    </citation>
    <scope>NUCLEOTIDE SEQUENCE [LARGE SCALE GENOMIC DNA]</scope>
    <source>
        <strain evidence="2 3">PEB0191</strain>
    </source>
</reference>
<dbReference type="Gene3D" id="3.40.50.410">
    <property type="entry name" value="von Willebrand factor, type A domain"/>
    <property type="match status" value="1"/>
</dbReference>
<sequence>MSENKKKQTEGYKYYAGASMIFCQGSIDKLINISIADRVAWQGAIQDGTLNINKTSLFGGQSREGGVSGYIDIYSGHDKHSRNNYLARKISEIVPAYRYVAGAVFRHFYWGNNPYLKDVSFVVQRIHYQDAKKTPQWYNERAAIKSDDWFENIAIHFILDTSESMRGERIIALKTAMKKAINKLEASINLNLTRLDILITTYQGRSPQKKLIRNVSKNDIPDLLDFIDNLTIVGGENLETVLSESVNFFEDINSIGMNLCCIFVSDGELEDVDSIKNNKIHDLINKRGNFSEKEGREVNIYCINIVNRNISLSSKIDNTPEDGVPIISDVNSDLIYDTVISAINCADYDMNPAHILRELVLSQHTGFNSQSLQNLINESSFKIAADKFFEERLGLSYLWNSQSKFEDLRKNIEKVADCVLVQNAETNQFEIKLIRDNYDITKLPIFDKTNIVKISDIKKNIVTEMINSVTVNFIDRKNDYKQGSVTVRDDALIAIAGRENNTTVSYDTVYSRLLASRLAMRDLAYLSSDLESVTLTINLDGRTLGRGDVFLLNMPHLGLDNVVMRIISADYGTQKNNQVTFECSRDVFSLPTSSVINVQPSVSPDKGIARPVEDFVIIESPYYELVYNYGQQMVDRLLTGDNELSGQIAAAFVGLPENALLAELVTSLSDNFDNAENVFECEMRKLLSQIDRMDSVITLNGSLEDDEYKWILIDDEILFVESHNGNELIVKRGCLDTIPEMHSQNSRVYFCGGQLMLKSEEYNEGDKVDCRIITRTSTNLLDITDATGRVVDITGRAIRPYPPANVTINGSYYPSSIIGKTIEINWSSRNRLQQTSGIMVGWYEGDVTVENGVKYRVILRHFSNVLVDTIVEEPCFLFDISHLKKGDFHIELSSIKNDLESSQKFKHTLNVGKDIEFIFDKEHKTELEFIFED</sequence>
<dbReference type="OrthoDB" id="5917852at2"/>
<dbReference type="STRING" id="1267021.FPB0191_01869"/>
<dbReference type="HOGENOM" id="CLU_010908_1_0_6"/>
<dbReference type="SUPFAM" id="SSF53300">
    <property type="entry name" value="vWA-like"/>
    <property type="match status" value="1"/>
</dbReference>
<gene>
    <name evidence="2" type="ORF">FPB0191_01869</name>
</gene>
<dbReference type="AlphaFoldDB" id="A0A0A7S2K1"/>
<feature type="domain" description="VWFA" evidence="1">
    <location>
        <begin position="154"/>
        <end position="343"/>
    </location>
</feature>
<keyword evidence="3" id="KW-1185">Reference proteome</keyword>
<organism evidence="2 3">
    <name type="scientific">Frischella perrara</name>
    <dbReference type="NCBI Taxonomy" id="1267021"/>
    <lineage>
        <taxon>Bacteria</taxon>
        <taxon>Pseudomonadati</taxon>
        <taxon>Pseudomonadota</taxon>
        <taxon>Gammaproteobacteria</taxon>
        <taxon>Orbales</taxon>
        <taxon>Orbaceae</taxon>
        <taxon>Frischella</taxon>
    </lineage>
</organism>
<accession>A0A0A7S2K1</accession>
<dbReference type="SMART" id="SM00327">
    <property type="entry name" value="VWA"/>
    <property type="match status" value="1"/>
</dbReference>
<proteinExistence type="predicted"/>
<dbReference type="Pfam" id="PF00092">
    <property type="entry name" value="VWA"/>
    <property type="match status" value="1"/>
</dbReference>
<name>A0A0A7S2K1_FRIPE</name>
<evidence type="ECO:0000313" key="2">
    <source>
        <dbReference type="EMBL" id="AJA45683.1"/>
    </source>
</evidence>
<dbReference type="RefSeq" id="WP_039105551.1">
    <property type="nucleotide sequence ID" value="NZ_CP009056.1"/>
</dbReference>
<evidence type="ECO:0000259" key="1">
    <source>
        <dbReference type="PROSITE" id="PS50234"/>
    </source>
</evidence>
<dbReference type="EMBL" id="CP009056">
    <property type="protein sequence ID" value="AJA45683.1"/>
    <property type="molecule type" value="Genomic_DNA"/>
</dbReference>
<dbReference type="InterPro" id="IPR036465">
    <property type="entry name" value="vWFA_dom_sf"/>
</dbReference>
<protein>
    <submittedName>
        <fullName evidence="2">Putative phage tail protein</fullName>
    </submittedName>
</protein>